<dbReference type="InterPro" id="IPR013249">
    <property type="entry name" value="RNA_pol_sigma70_r4_t2"/>
</dbReference>
<evidence type="ECO:0000256" key="2">
    <source>
        <dbReference type="ARBA" id="ARBA00023015"/>
    </source>
</evidence>
<feature type="domain" description="RNA polymerase sigma-70 region 2" evidence="5">
    <location>
        <begin position="11"/>
        <end position="76"/>
    </location>
</feature>
<dbReference type="CDD" id="cd06171">
    <property type="entry name" value="Sigma70_r4"/>
    <property type="match status" value="1"/>
</dbReference>
<dbReference type="InterPro" id="IPR014284">
    <property type="entry name" value="RNA_pol_sigma-70_dom"/>
</dbReference>
<dbReference type="Proteomes" id="UP000652755">
    <property type="component" value="Unassembled WGS sequence"/>
</dbReference>
<dbReference type="InterPro" id="IPR039425">
    <property type="entry name" value="RNA_pol_sigma-70-like"/>
</dbReference>
<dbReference type="PANTHER" id="PTHR43133:SF25">
    <property type="entry name" value="RNA POLYMERASE SIGMA FACTOR RFAY-RELATED"/>
    <property type="match status" value="1"/>
</dbReference>
<feature type="domain" description="RNA polymerase sigma factor 70 region 4 type 2" evidence="6">
    <location>
        <begin position="107"/>
        <end position="158"/>
    </location>
</feature>
<dbReference type="Gene3D" id="1.10.1740.10">
    <property type="match status" value="1"/>
</dbReference>
<keyword evidence="8" id="KW-1185">Reference proteome</keyword>
<dbReference type="Gene3D" id="1.10.10.10">
    <property type="entry name" value="Winged helix-like DNA-binding domain superfamily/Winged helix DNA-binding domain"/>
    <property type="match status" value="1"/>
</dbReference>
<dbReference type="EMBL" id="JACRYL010000025">
    <property type="protein sequence ID" value="MBC6112735.1"/>
    <property type="molecule type" value="Genomic_DNA"/>
</dbReference>
<keyword evidence="4" id="KW-0804">Transcription</keyword>
<evidence type="ECO:0000313" key="8">
    <source>
        <dbReference type="Proteomes" id="UP000652755"/>
    </source>
</evidence>
<dbReference type="Pfam" id="PF08281">
    <property type="entry name" value="Sigma70_r4_2"/>
    <property type="match status" value="1"/>
</dbReference>
<comment type="caution">
    <text evidence="7">The sequence shown here is derived from an EMBL/GenBank/DDBJ whole genome shotgun (WGS) entry which is preliminary data.</text>
</comment>
<dbReference type="InterPro" id="IPR013324">
    <property type="entry name" value="RNA_pol_sigma_r3/r4-like"/>
</dbReference>
<accession>A0ABR7KXI6</accession>
<keyword evidence="3" id="KW-0731">Sigma factor</keyword>
<dbReference type="InterPro" id="IPR007627">
    <property type="entry name" value="RNA_pol_sigma70_r2"/>
</dbReference>
<dbReference type="SUPFAM" id="SSF88946">
    <property type="entry name" value="Sigma2 domain of RNA polymerase sigma factors"/>
    <property type="match status" value="1"/>
</dbReference>
<dbReference type="InterPro" id="IPR036388">
    <property type="entry name" value="WH-like_DNA-bd_sf"/>
</dbReference>
<dbReference type="SUPFAM" id="SSF88659">
    <property type="entry name" value="Sigma3 and sigma4 domains of RNA polymerase sigma factors"/>
    <property type="match status" value="1"/>
</dbReference>
<evidence type="ECO:0000256" key="4">
    <source>
        <dbReference type="ARBA" id="ARBA00023163"/>
    </source>
</evidence>
<evidence type="ECO:0000256" key="3">
    <source>
        <dbReference type="ARBA" id="ARBA00023082"/>
    </source>
</evidence>
<proteinExistence type="inferred from homology"/>
<keyword evidence="2" id="KW-0805">Transcription regulation</keyword>
<dbReference type="PANTHER" id="PTHR43133">
    <property type="entry name" value="RNA POLYMERASE ECF-TYPE SIGMA FACTO"/>
    <property type="match status" value="1"/>
</dbReference>
<gene>
    <name evidence="7" type="ORF">H7U22_20115</name>
</gene>
<dbReference type="InterPro" id="IPR013325">
    <property type="entry name" value="RNA_pol_sigma_r2"/>
</dbReference>
<organism evidence="7 8">
    <name type="scientific">Pedobacter fastidiosus</name>
    <dbReference type="NCBI Taxonomy" id="2765361"/>
    <lineage>
        <taxon>Bacteria</taxon>
        <taxon>Pseudomonadati</taxon>
        <taxon>Bacteroidota</taxon>
        <taxon>Sphingobacteriia</taxon>
        <taxon>Sphingobacteriales</taxon>
        <taxon>Sphingobacteriaceae</taxon>
        <taxon>Pedobacter</taxon>
    </lineage>
</organism>
<comment type="similarity">
    <text evidence="1">Belongs to the sigma-70 factor family. ECF subfamily.</text>
</comment>
<dbReference type="NCBIfam" id="TIGR02937">
    <property type="entry name" value="sigma70-ECF"/>
    <property type="match status" value="1"/>
</dbReference>
<reference evidence="7 8" key="1">
    <citation type="submission" date="2020-08" db="EMBL/GenBank/DDBJ databases">
        <authorList>
            <person name="Sun Q."/>
            <person name="Inoue M."/>
        </authorList>
    </citation>
    <scope>NUCLEOTIDE SEQUENCE [LARGE SCALE GENOMIC DNA]</scope>
    <source>
        <strain evidence="7 8">CCM 8938</strain>
    </source>
</reference>
<evidence type="ECO:0000259" key="5">
    <source>
        <dbReference type="Pfam" id="PF04542"/>
    </source>
</evidence>
<dbReference type="RefSeq" id="WP_187073149.1">
    <property type="nucleotide sequence ID" value="NZ_JACRYL010000025.1"/>
</dbReference>
<evidence type="ECO:0000259" key="6">
    <source>
        <dbReference type="Pfam" id="PF08281"/>
    </source>
</evidence>
<evidence type="ECO:0000256" key="1">
    <source>
        <dbReference type="ARBA" id="ARBA00010641"/>
    </source>
</evidence>
<protein>
    <submittedName>
        <fullName evidence="7">Sigma-70 family RNA polymerase sigma factor</fullName>
    </submittedName>
</protein>
<dbReference type="Pfam" id="PF04542">
    <property type="entry name" value="Sigma70_r2"/>
    <property type="match status" value="1"/>
</dbReference>
<sequence length="166" mass="19377">MNQIDFTQAAKQVQPQLYSHALHFTRDEDDAKDLLQETLIKGIRFCHRFDNGTNLKGWLYVIMKNTFYNSVIKSKRRSEVISDEDLESPNLILSSTKNASEGKFAIEDINKALEALRPGHRIAFQRYFEGYKYEEIAGELNIPLGTVKTYIFQARSELKKYLKMYR</sequence>
<name>A0ABR7KXI6_9SPHI</name>
<evidence type="ECO:0000313" key="7">
    <source>
        <dbReference type="EMBL" id="MBC6112735.1"/>
    </source>
</evidence>